<dbReference type="EMBL" id="JAACFV010000104">
    <property type="protein sequence ID" value="KAF7505659.1"/>
    <property type="molecule type" value="Genomic_DNA"/>
</dbReference>
<dbReference type="PANTHER" id="PTHR28029">
    <property type="entry name" value="PROTEIN ILM1"/>
    <property type="match status" value="1"/>
</dbReference>
<name>A0A8H7E034_9EURO</name>
<keyword evidence="4" id="KW-1185">Reference proteome</keyword>
<feature type="transmembrane region" description="Helical" evidence="1">
    <location>
        <begin position="166"/>
        <end position="185"/>
    </location>
</feature>
<keyword evidence="1" id="KW-0812">Transmembrane</keyword>
<evidence type="ECO:0000313" key="4">
    <source>
        <dbReference type="Proteomes" id="UP000606974"/>
    </source>
</evidence>
<dbReference type="Proteomes" id="UP000606974">
    <property type="component" value="Unassembled WGS sequence"/>
</dbReference>
<keyword evidence="1" id="KW-0472">Membrane</keyword>
<dbReference type="InterPro" id="IPR018815">
    <property type="entry name" value="Incr_loss_mito_DNA_1"/>
</dbReference>
<proteinExistence type="predicted"/>
<dbReference type="AlphaFoldDB" id="A0A8H7E034"/>
<evidence type="ECO:0000256" key="1">
    <source>
        <dbReference type="SAM" id="Phobius"/>
    </source>
</evidence>
<gene>
    <name evidence="3" type="ORF">GJ744_000594</name>
</gene>
<organism evidence="3 4">
    <name type="scientific">Endocarpon pusillum</name>
    <dbReference type="NCBI Taxonomy" id="364733"/>
    <lineage>
        <taxon>Eukaryota</taxon>
        <taxon>Fungi</taxon>
        <taxon>Dikarya</taxon>
        <taxon>Ascomycota</taxon>
        <taxon>Pezizomycotina</taxon>
        <taxon>Eurotiomycetes</taxon>
        <taxon>Chaetothyriomycetidae</taxon>
        <taxon>Verrucariales</taxon>
        <taxon>Verrucariaceae</taxon>
        <taxon>Endocarpon</taxon>
    </lineage>
</organism>
<feature type="transmembrane region" description="Helical" evidence="1">
    <location>
        <begin position="112"/>
        <end position="133"/>
    </location>
</feature>
<dbReference type="PANTHER" id="PTHR28029:SF1">
    <property type="entry name" value="PROTEIN ILM1"/>
    <property type="match status" value="1"/>
</dbReference>
<feature type="signal peptide" evidence="2">
    <location>
        <begin position="1"/>
        <end position="16"/>
    </location>
</feature>
<keyword evidence="1" id="KW-1133">Transmembrane helix</keyword>
<dbReference type="OrthoDB" id="5299849at2759"/>
<dbReference type="Pfam" id="PF10311">
    <property type="entry name" value="Ilm1"/>
    <property type="match status" value="1"/>
</dbReference>
<protein>
    <submittedName>
        <fullName evidence="3">Uncharacterized protein</fullName>
    </submittedName>
</protein>
<reference evidence="3" key="1">
    <citation type="submission" date="2020-02" db="EMBL/GenBank/DDBJ databases">
        <authorList>
            <person name="Palmer J.M."/>
        </authorList>
    </citation>
    <scope>NUCLEOTIDE SEQUENCE</scope>
    <source>
        <strain evidence="3">EPUS1.4</strain>
        <tissue evidence="3">Thallus</tissue>
    </source>
</reference>
<evidence type="ECO:0000313" key="3">
    <source>
        <dbReference type="EMBL" id="KAF7505659.1"/>
    </source>
</evidence>
<comment type="caution">
    <text evidence="3">The sequence shown here is derived from an EMBL/GenBank/DDBJ whole genome shotgun (WGS) entry which is preliminary data.</text>
</comment>
<feature type="chain" id="PRO_5034076970" evidence="2">
    <location>
        <begin position="17"/>
        <end position="212"/>
    </location>
</feature>
<feature type="transmembrane region" description="Helical" evidence="1">
    <location>
        <begin position="59"/>
        <end position="83"/>
    </location>
</feature>
<evidence type="ECO:0000256" key="2">
    <source>
        <dbReference type="SAM" id="SignalP"/>
    </source>
</evidence>
<accession>A0A8H7E034</accession>
<sequence>MPLLASHTLILTHSLACLTTSSILLTNPTLITSSSPLWLIGEAMHIRETPSFSQASEPVAALALILAVLAIVEGTFAASLSVVSTTKKADGQGGGVQAFAEKAAILHHAQGLWMVVSTVKTLVFGVLVMGSYLSTAREGGGMGYVVPVVDERGPGWFGLGMLNNRVTFVGAFVEMLFWGYLWTTLKDEQRELARRIKVKREEIQEKGDEAWD</sequence>
<keyword evidence="2" id="KW-0732">Signal</keyword>